<dbReference type="InterPro" id="IPR016194">
    <property type="entry name" value="SPOC-like_C_dom_sf"/>
</dbReference>
<evidence type="ECO:0000256" key="8">
    <source>
        <dbReference type="ARBA" id="ARBA00022763"/>
    </source>
</evidence>
<dbReference type="FunFam" id="3.40.50.410:FF:000073">
    <property type="entry name" value="ATP-dependent DNA helicase II subunit 2"/>
    <property type="match status" value="1"/>
</dbReference>
<dbReference type="GO" id="GO:0006310">
    <property type="term" value="P:DNA recombination"/>
    <property type="evidence" value="ECO:0007669"/>
    <property type="project" value="UniProtKB-KW"/>
</dbReference>
<evidence type="ECO:0000259" key="20">
    <source>
        <dbReference type="SMART" id="SM00559"/>
    </source>
</evidence>
<keyword evidence="10 19" id="KW-0347">Helicase</keyword>
<protein>
    <recommendedName>
        <fullName evidence="5 19">ATP-dependent DNA helicase II subunit 2</fullName>
        <ecNumber evidence="4 19">3.6.4.12</ecNumber>
    </recommendedName>
</protein>
<proteinExistence type="inferred from homology"/>
<evidence type="ECO:0000313" key="21">
    <source>
        <dbReference type="EMBL" id="KAK4217967.1"/>
    </source>
</evidence>
<evidence type="ECO:0000256" key="7">
    <source>
        <dbReference type="ARBA" id="ARBA00022741"/>
    </source>
</evidence>
<dbReference type="SMART" id="SM00559">
    <property type="entry name" value="Ku78"/>
    <property type="match status" value="1"/>
</dbReference>
<keyword evidence="9 19" id="KW-0378">Hydrolase</keyword>
<dbReference type="Proteomes" id="UP001301769">
    <property type="component" value="Unassembled WGS sequence"/>
</dbReference>
<reference evidence="21" key="1">
    <citation type="journal article" date="2023" name="Mol. Phylogenet. Evol.">
        <title>Genome-scale phylogeny and comparative genomics of the fungal order Sordariales.</title>
        <authorList>
            <person name="Hensen N."/>
            <person name="Bonometti L."/>
            <person name="Westerberg I."/>
            <person name="Brannstrom I.O."/>
            <person name="Guillou S."/>
            <person name="Cros-Aarteil S."/>
            <person name="Calhoun S."/>
            <person name="Haridas S."/>
            <person name="Kuo A."/>
            <person name="Mondo S."/>
            <person name="Pangilinan J."/>
            <person name="Riley R."/>
            <person name="LaButti K."/>
            <person name="Andreopoulos B."/>
            <person name="Lipzen A."/>
            <person name="Chen C."/>
            <person name="Yan M."/>
            <person name="Daum C."/>
            <person name="Ng V."/>
            <person name="Clum A."/>
            <person name="Steindorff A."/>
            <person name="Ohm R.A."/>
            <person name="Martin F."/>
            <person name="Silar P."/>
            <person name="Natvig D.O."/>
            <person name="Lalanne C."/>
            <person name="Gautier V."/>
            <person name="Ament-Velasquez S.L."/>
            <person name="Kruys A."/>
            <person name="Hutchinson M.I."/>
            <person name="Powell A.J."/>
            <person name="Barry K."/>
            <person name="Miller A.N."/>
            <person name="Grigoriev I.V."/>
            <person name="Debuchy R."/>
            <person name="Gladieux P."/>
            <person name="Hiltunen Thoren M."/>
            <person name="Johannesson H."/>
        </authorList>
    </citation>
    <scope>NUCLEOTIDE SEQUENCE</scope>
    <source>
        <strain evidence="21">PSN293</strain>
    </source>
</reference>
<comment type="subcellular location">
    <subcellularLocation>
        <location evidence="2">Chromosome</location>
        <location evidence="2">Telomere</location>
    </subcellularLocation>
    <subcellularLocation>
        <location evidence="1 19">Nucleus</location>
    </subcellularLocation>
</comment>
<feature type="domain" description="Ku" evidence="20">
    <location>
        <begin position="313"/>
        <end position="452"/>
    </location>
</feature>
<evidence type="ECO:0000256" key="17">
    <source>
        <dbReference type="ARBA" id="ARBA00024890"/>
    </source>
</evidence>
<keyword evidence="14 19" id="KW-0233">DNA recombination</keyword>
<reference evidence="21" key="2">
    <citation type="submission" date="2023-05" db="EMBL/GenBank/DDBJ databases">
        <authorList>
            <consortium name="Lawrence Berkeley National Laboratory"/>
            <person name="Steindorff A."/>
            <person name="Hensen N."/>
            <person name="Bonometti L."/>
            <person name="Westerberg I."/>
            <person name="Brannstrom I.O."/>
            <person name="Guillou S."/>
            <person name="Cros-Aarteil S."/>
            <person name="Calhoun S."/>
            <person name="Haridas S."/>
            <person name="Kuo A."/>
            <person name="Mondo S."/>
            <person name="Pangilinan J."/>
            <person name="Riley R."/>
            <person name="Labutti K."/>
            <person name="Andreopoulos B."/>
            <person name="Lipzen A."/>
            <person name="Chen C."/>
            <person name="Yanf M."/>
            <person name="Daum C."/>
            <person name="Ng V."/>
            <person name="Clum A."/>
            <person name="Ohm R."/>
            <person name="Martin F."/>
            <person name="Silar P."/>
            <person name="Natvig D."/>
            <person name="Lalanne C."/>
            <person name="Gautier V."/>
            <person name="Ament-Velasquez S.L."/>
            <person name="Kruys A."/>
            <person name="Hutchinson M.I."/>
            <person name="Powell A.J."/>
            <person name="Barry K."/>
            <person name="Miller A.N."/>
            <person name="Grigoriev I.V."/>
            <person name="Debuchy R."/>
            <person name="Gladieux P."/>
            <person name="Thoren M.H."/>
            <person name="Johannesson H."/>
        </authorList>
    </citation>
    <scope>NUCLEOTIDE SEQUENCE</scope>
    <source>
        <strain evidence="21">PSN293</strain>
    </source>
</reference>
<dbReference type="InterPro" id="IPR024193">
    <property type="entry name" value="Ku80"/>
</dbReference>
<dbReference type="FunFam" id="1.10.1600.10:FF:000002">
    <property type="entry name" value="X-ray repair cross-complementing protein 5"/>
    <property type="match status" value="1"/>
</dbReference>
<dbReference type="CDD" id="cd00873">
    <property type="entry name" value="KU80"/>
    <property type="match status" value="1"/>
</dbReference>
<dbReference type="SUPFAM" id="SSF100939">
    <property type="entry name" value="SPOC domain-like"/>
    <property type="match status" value="1"/>
</dbReference>
<keyword evidence="13 19" id="KW-0238">DNA-binding</keyword>
<evidence type="ECO:0000256" key="1">
    <source>
        <dbReference type="ARBA" id="ARBA00004123"/>
    </source>
</evidence>
<dbReference type="Gene3D" id="2.40.290.10">
    <property type="match status" value="1"/>
</dbReference>
<evidence type="ECO:0000256" key="9">
    <source>
        <dbReference type="ARBA" id="ARBA00022801"/>
    </source>
</evidence>
<dbReference type="InterPro" id="IPR014893">
    <property type="entry name" value="Ku_PK_bind"/>
</dbReference>
<evidence type="ECO:0000256" key="10">
    <source>
        <dbReference type="ARBA" id="ARBA00022806"/>
    </source>
</evidence>
<comment type="function">
    <text evidence="17">Single-stranded DNA-dependent ATP-dependent helicase. Involved in non-homologous end joining (NHEJ) DNA double strand break repair. DNA-binding is sequence-independent but has a high affinity to nicks in double-stranded DNA and to the ends of duplex DNA. Binds to naturally occurring chromosomal ends, and therefore provides chromosomal end protection. Required also for telomere recombination to repair telomeric ends in the absence of telomerase. KU70, of the KU70/KU80 heterodimer, binds to the stem loop of TLC1, the RNA component of telomerase. Involved in telomere maintenance. Interacts with telomeric repeats and subtelomeric sequences thereby controlling telomere length and protecting against subtelomeric rearrangement. Maintains telomeric chromatin, which is involved in silencing the expression of genes located at the telomere. Required for mating-type switching.</text>
</comment>
<dbReference type="FunFam" id="2.40.290.10:FF:000008">
    <property type="entry name" value="ATP-dependent DNA helicase II subunit 2"/>
    <property type="match status" value="1"/>
</dbReference>
<organism evidence="21 22">
    <name type="scientific">Rhypophila decipiens</name>
    <dbReference type="NCBI Taxonomy" id="261697"/>
    <lineage>
        <taxon>Eukaryota</taxon>
        <taxon>Fungi</taxon>
        <taxon>Dikarya</taxon>
        <taxon>Ascomycota</taxon>
        <taxon>Pezizomycotina</taxon>
        <taxon>Sordariomycetes</taxon>
        <taxon>Sordariomycetidae</taxon>
        <taxon>Sordariales</taxon>
        <taxon>Naviculisporaceae</taxon>
        <taxon>Rhypophila</taxon>
    </lineage>
</organism>
<dbReference type="Gene3D" id="1.25.40.240">
    <property type="entry name" value="Ku, C-terminal domain"/>
    <property type="match status" value="1"/>
</dbReference>
<name>A0AAN6YJR9_9PEZI</name>
<evidence type="ECO:0000256" key="6">
    <source>
        <dbReference type="ARBA" id="ARBA00022454"/>
    </source>
</evidence>
<dbReference type="InterPro" id="IPR036494">
    <property type="entry name" value="Ku_C_sf"/>
</dbReference>
<keyword evidence="11 19" id="KW-0067">ATP-binding</keyword>
<dbReference type="GO" id="GO:0003690">
    <property type="term" value="F:double-stranded DNA binding"/>
    <property type="evidence" value="ECO:0007669"/>
    <property type="project" value="TreeGrafter"/>
</dbReference>
<sequence length="724" mass="80338">MADKEATVYIIDVGESMADCHNGREESDLDFSMRYVWDKLSTTVAASRKTWTVGVLGLNTRKTDNKQAHEGLDGYEHISVLQELGPMSMTSLKELKSKIKPSGRSGGDAISAIVVAQCMIDAFTKKLKYNRKIVLVTNAETPFDDDSLEDVSSKLNESNIELVIIGVDFDDAEYGFKEEDKSSIKRRNEQALEKLISQCNLAVYGTMAQAVDELSVPRIKHVRPFKSYDGALTLGDPASYQSALSIHVERYFKTKRAAVPSASTVVIKQESGGHSQSTQTMDEEDVPMDGVEFSGVKQLRTYKVNDPDAPGGKKDVEMEDLARGYQYGSTVVPFSESDLNITKLETKKGLTVLGFVPFSNYEPFMNMGETGLIVAQRQNEEAEITLSALIHALHEVESYAVARYVQKDGAQPQILLLKPNPGIEDEFECLYDVPLPFAEDVRSYQFPPLDKVVTVTGNVLTEHRLLPSEDLNEAMSDYVDAMDISTFGADDDGKPSEYAPIEELYNPVIHRVNQAIRSRAVDPDGAIEPPAGILLRFSNPPEKLVEKAKPEIESLIEAAEIKKVPAKAQGKRWKKEAVKPLSGLDIDSLLGQSRKTKTISSENAVPEFKQTIATADDDATVEDAVKQMGQIIRKLIEDSFADLFYSRAAENLRVMREELLGLELPGMYNKFLTALKRSILSGELNGDRREMWFKHILAGKLSLITSEESEVSDVTEEQAKAFMK</sequence>
<evidence type="ECO:0000256" key="11">
    <source>
        <dbReference type="ARBA" id="ARBA00022840"/>
    </source>
</evidence>
<dbReference type="Pfam" id="PF02735">
    <property type="entry name" value="Ku"/>
    <property type="match status" value="1"/>
</dbReference>
<evidence type="ECO:0000256" key="3">
    <source>
        <dbReference type="ARBA" id="ARBA00007726"/>
    </source>
</evidence>
<dbReference type="GO" id="GO:0003684">
    <property type="term" value="F:damaged DNA binding"/>
    <property type="evidence" value="ECO:0007669"/>
    <property type="project" value="InterPro"/>
</dbReference>
<evidence type="ECO:0000256" key="18">
    <source>
        <dbReference type="ARBA" id="ARBA00047995"/>
    </source>
</evidence>
<dbReference type="PIRSF" id="PIRSF016570">
    <property type="entry name" value="Ku80"/>
    <property type="match status" value="1"/>
</dbReference>
<keyword evidence="15 19" id="KW-0234">DNA repair</keyword>
<comment type="similarity">
    <text evidence="3 19">Belongs to the ku80 family.</text>
</comment>
<dbReference type="GO" id="GO:0016787">
    <property type="term" value="F:hydrolase activity"/>
    <property type="evidence" value="ECO:0007669"/>
    <property type="project" value="UniProtKB-KW"/>
</dbReference>
<dbReference type="EMBL" id="MU858056">
    <property type="protein sequence ID" value="KAK4217967.1"/>
    <property type="molecule type" value="Genomic_DNA"/>
</dbReference>
<dbReference type="GO" id="GO:0005524">
    <property type="term" value="F:ATP binding"/>
    <property type="evidence" value="ECO:0007669"/>
    <property type="project" value="UniProtKB-UniRule"/>
</dbReference>
<dbReference type="GO" id="GO:0000781">
    <property type="term" value="C:chromosome, telomeric region"/>
    <property type="evidence" value="ECO:0007669"/>
    <property type="project" value="UniProtKB-SubCell"/>
</dbReference>
<dbReference type="GO" id="GO:0003678">
    <property type="term" value="F:DNA helicase activity"/>
    <property type="evidence" value="ECO:0007669"/>
    <property type="project" value="UniProtKB-EC"/>
</dbReference>
<dbReference type="Gene3D" id="1.10.1600.10">
    <property type="match status" value="1"/>
</dbReference>
<evidence type="ECO:0000256" key="14">
    <source>
        <dbReference type="ARBA" id="ARBA00023172"/>
    </source>
</evidence>
<evidence type="ECO:0000313" key="22">
    <source>
        <dbReference type="Proteomes" id="UP001301769"/>
    </source>
</evidence>
<accession>A0AAN6YJR9</accession>
<dbReference type="GO" id="GO:0000723">
    <property type="term" value="P:telomere maintenance"/>
    <property type="evidence" value="ECO:0007669"/>
    <property type="project" value="InterPro"/>
</dbReference>
<dbReference type="Pfam" id="PF08785">
    <property type="entry name" value="Ku_PK_bind"/>
    <property type="match status" value="1"/>
</dbReference>
<gene>
    <name evidence="21" type="ORF">QBC37DRAFT_276194</name>
</gene>
<dbReference type="InterPro" id="IPR036465">
    <property type="entry name" value="vWFA_dom_sf"/>
</dbReference>
<comment type="catalytic activity">
    <reaction evidence="18 19">
        <text>ATP + H2O = ADP + phosphate + H(+)</text>
        <dbReference type="Rhea" id="RHEA:13065"/>
        <dbReference type="ChEBI" id="CHEBI:15377"/>
        <dbReference type="ChEBI" id="CHEBI:15378"/>
        <dbReference type="ChEBI" id="CHEBI:30616"/>
        <dbReference type="ChEBI" id="CHEBI:43474"/>
        <dbReference type="ChEBI" id="CHEBI:456216"/>
        <dbReference type="EC" id="3.6.4.12"/>
    </reaction>
</comment>
<evidence type="ECO:0000256" key="12">
    <source>
        <dbReference type="ARBA" id="ARBA00022895"/>
    </source>
</evidence>
<dbReference type="AlphaFoldDB" id="A0AAN6YJR9"/>
<dbReference type="InterPro" id="IPR006164">
    <property type="entry name" value="DNA_bd_Ku70/Ku80"/>
</dbReference>
<comment type="caution">
    <text evidence="21">The sequence shown here is derived from an EMBL/GenBank/DDBJ whole genome shotgun (WGS) entry which is preliminary data.</text>
</comment>
<evidence type="ECO:0000256" key="16">
    <source>
        <dbReference type="ARBA" id="ARBA00023242"/>
    </source>
</evidence>
<dbReference type="SUPFAM" id="SSF101420">
    <property type="entry name" value="C-terminal domain of Ku80"/>
    <property type="match status" value="1"/>
</dbReference>
<dbReference type="Gene3D" id="3.40.50.410">
    <property type="entry name" value="von Willebrand factor, type A domain"/>
    <property type="match status" value="1"/>
</dbReference>
<keyword evidence="8 19" id="KW-0227">DNA damage</keyword>
<dbReference type="SUPFAM" id="SSF53300">
    <property type="entry name" value="vWA-like"/>
    <property type="match status" value="1"/>
</dbReference>
<dbReference type="InterPro" id="IPR005161">
    <property type="entry name" value="Ku_N"/>
</dbReference>
<evidence type="ECO:0000256" key="13">
    <source>
        <dbReference type="ARBA" id="ARBA00023125"/>
    </source>
</evidence>
<dbReference type="GO" id="GO:0006303">
    <property type="term" value="P:double-strand break repair via nonhomologous end joining"/>
    <property type="evidence" value="ECO:0007669"/>
    <property type="project" value="InterPro"/>
</dbReference>
<keyword evidence="22" id="KW-1185">Reference proteome</keyword>
<keyword evidence="12" id="KW-0779">Telomere</keyword>
<dbReference type="GO" id="GO:0042162">
    <property type="term" value="F:telomeric DNA binding"/>
    <property type="evidence" value="ECO:0007669"/>
    <property type="project" value="InterPro"/>
</dbReference>
<dbReference type="GO" id="GO:0043564">
    <property type="term" value="C:Ku70:Ku80 complex"/>
    <property type="evidence" value="ECO:0007669"/>
    <property type="project" value="InterPro"/>
</dbReference>
<dbReference type="PANTHER" id="PTHR12604:SF4">
    <property type="entry name" value="X-RAY REPAIR CROSS-COMPLEMENTING PROTEIN 5"/>
    <property type="match status" value="1"/>
</dbReference>
<evidence type="ECO:0000256" key="19">
    <source>
        <dbReference type="PIRNR" id="PIRNR016570"/>
    </source>
</evidence>
<keyword evidence="16 19" id="KW-0539">Nucleus</keyword>
<dbReference type="PANTHER" id="PTHR12604">
    <property type="entry name" value="KU AUTOANTIGEN DNA HELICASE"/>
    <property type="match status" value="1"/>
</dbReference>
<keyword evidence="7 19" id="KW-0547">Nucleotide-binding</keyword>
<evidence type="ECO:0000256" key="15">
    <source>
        <dbReference type="ARBA" id="ARBA00023204"/>
    </source>
</evidence>
<dbReference type="EC" id="3.6.4.12" evidence="4 19"/>
<keyword evidence="6" id="KW-0158">Chromosome</keyword>
<evidence type="ECO:0000256" key="5">
    <source>
        <dbReference type="ARBA" id="ARBA00021792"/>
    </source>
</evidence>
<dbReference type="Pfam" id="PF03731">
    <property type="entry name" value="Ku_N"/>
    <property type="match status" value="1"/>
</dbReference>
<evidence type="ECO:0000256" key="2">
    <source>
        <dbReference type="ARBA" id="ARBA00004574"/>
    </source>
</evidence>
<evidence type="ECO:0000256" key="4">
    <source>
        <dbReference type="ARBA" id="ARBA00012551"/>
    </source>
</evidence>